<dbReference type="KEGG" id="rpon:G3256_00690"/>
<dbReference type="Proteomes" id="UP000503308">
    <property type="component" value="Chromosome"/>
</dbReference>
<evidence type="ECO:0000313" key="1">
    <source>
        <dbReference type="EMBL" id="QJF53049.1"/>
    </source>
</evidence>
<organism evidence="1 2">
    <name type="scientific">Roseobacter ponti</name>
    <dbReference type="NCBI Taxonomy" id="1891787"/>
    <lineage>
        <taxon>Bacteria</taxon>
        <taxon>Pseudomonadati</taxon>
        <taxon>Pseudomonadota</taxon>
        <taxon>Alphaproteobacteria</taxon>
        <taxon>Rhodobacterales</taxon>
        <taxon>Roseobacteraceae</taxon>
        <taxon>Roseobacter</taxon>
    </lineage>
</organism>
<keyword evidence="2" id="KW-1185">Reference proteome</keyword>
<dbReference type="Gene3D" id="3.40.50.300">
    <property type="entry name" value="P-loop containing nucleotide triphosphate hydrolases"/>
    <property type="match status" value="1"/>
</dbReference>
<protein>
    <submittedName>
        <fullName evidence="1">Nodulation protein NodH</fullName>
    </submittedName>
</protein>
<dbReference type="InterPro" id="IPR027417">
    <property type="entry name" value="P-loop_NTPase"/>
</dbReference>
<proteinExistence type="predicted"/>
<dbReference type="RefSeq" id="WP_169642266.1">
    <property type="nucleotide sequence ID" value="NZ_CP048788.1"/>
</dbReference>
<gene>
    <name evidence="1" type="ORF">G3256_00690</name>
</gene>
<reference evidence="1 2" key="1">
    <citation type="submission" date="2020-02" db="EMBL/GenBank/DDBJ databases">
        <title>Genome sequence of Roseobacter ponti.</title>
        <authorList>
            <person name="Hollensteiner J."/>
            <person name="Schneider D."/>
            <person name="Poehlein A."/>
            <person name="Daniel R."/>
        </authorList>
    </citation>
    <scope>NUCLEOTIDE SEQUENCE [LARGE SCALE GENOMIC DNA]</scope>
    <source>
        <strain evidence="1 2">DSM 106830</strain>
    </source>
</reference>
<accession>A0A858SVR5</accession>
<dbReference type="SUPFAM" id="SSF52540">
    <property type="entry name" value="P-loop containing nucleoside triphosphate hydrolases"/>
    <property type="match status" value="1"/>
</dbReference>
<sequence length="461" mass="50716">MRTGSNFLETNLNALEGVTCLGEAFNPHFIGYPDTSTLLGMEQDTRDKDPMQLLRLIRAEPGLTGFRYFHDHDPRVLDAVLTDERCAKVLLTRNPAESYVSWKIAQSTGQWKLTDVARRKKAKAVFDAAEFAAFVADLQRFQTGVLHKVQASGQTAFFLDYEDLKSLDVINGLAQFLGSDARLDAPDMRLKVQNPEPLAEKVSNFEDMEKALAGADPFSLSRMPDFEPRRAAAVPTYVAGHTAPLLYLPVKGGPVAPVMAWLAALDGVEEEALGLRMSQKDLRLWKRSKPGHRSFTVIRHPLARAHHAFCSYILGTGPQVYGAIRATLVRRYGLPLPDSAPDSGYDIDQHRAAFHAFLVFLKGNLAGQTAIRTDAAWCSQAQVLQGFGGLMLPDFVIREDEAAADLDALAARLGCEDAQPLAPSPQDLPFSLAEVCTPQTERLAAAAYARDYLTFGFKSYS</sequence>
<name>A0A858SVR5_9RHOB</name>
<evidence type="ECO:0000313" key="2">
    <source>
        <dbReference type="Proteomes" id="UP000503308"/>
    </source>
</evidence>
<dbReference type="AlphaFoldDB" id="A0A858SVR5"/>
<dbReference type="EMBL" id="CP048788">
    <property type="protein sequence ID" value="QJF53049.1"/>
    <property type="molecule type" value="Genomic_DNA"/>
</dbReference>